<sequence>MKVLVADALSEAGVDVLAQRFDVDVRTGMSKDELIAAIAPYDAVVIRSATFIDADVLAAADNLKVVARAGIGLDNVDIPAATARGVLVCNAPQSNIISAAEHAVALLLSMARRIPEADASLREGQWLRSKLKGVEVAGKTVGVLGLGRIGTLVAQRLMAFGVHLIAYDPYVTAERAARLGVELVPTVLEVCEQADIITIHLPKTPETTGIISKSELLALGPNGLLVNAARGGLVDEAALHTALTEGWIRGAALDVFDDEPVGDSPLLGLPNLVATPHLGASTDEAQDKAGTQVAEAVALALDGEFVPSAVNVEIGGGIPEALKPYMPLAETLGRLFTALGGGKETTGEVCVEYHGRIAEETVDALNLSALRGLLGDVVHEPVTFVNAPLIAKEREMQLSTLTSTDSQDYVSTVTLRAGDNVVAGTLVGHAHKPRLIKVWGFDVDMEPAEHMAFFRYTDRPGVVGTVGGRFGDAGVNIASMQVGRTDSGGEALVAMAVDSVIPDDVLSDIAQAIDATAIRAVNLT</sequence>
<evidence type="ECO:0000256" key="1">
    <source>
        <dbReference type="ARBA" id="ARBA00003800"/>
    </source>
</evidence>
<dbReference type="Gene3D" id="3.30.70.260">
    <property type="match status" value="1"/>
</dbReference>
<dbReference type="InterPro" id="IPR050857">
    <property type="entry name" value="D-2-hydroxyacid_DH"/>
</dbReference>
<dbReference type="KEGG" id="euz:DVS28_a3633"/>
<dbReference type="GO" id="GO:0006564">
    <property type="term" value="P:L-serine biosynthetic process"/>
    <property type="evidence" value="ECO:0007669"/>
    <property type="project" value="UniProtKB-UniRule"/>
</dbReference>
<dbReference type="PANTHER" id="PTHR42789">
    <property type="entry name" value="D-ISOMER SPECIFIC 2-HYDROXYACID DEHYDROGENASE FAMILY PROTEIN (AFU_ORTHOLOGUE AFUA_6G10090)"/>
    <property type="match status" value="1"/>
</dbReference>
<dbReference type="UniPathway" id="UPA00135">
    <property type="reaction ID" value="UER00196"/>
</dbReference>
<dbReference type="Pfam" id="PF02826">
    <property type="entry name" value="2-Hacid_dh_C"/>
    <property type="match status" value="1"/>
</dbReference>
<evidence type="ECO:0000256" key="6">
    <source>
        <dbReference type="ARBA" id="ARBA00023002"/>
    </source>
</evidence>
<dbReference type="InterPro" id="IPR029009">
    <property type="entry name" value="ASB_dom_sf"/>
</dbReference>
<dbReference type="InterPro" id="IPR006140">
    <property type="entry name" value="D-isomer_DH_NAD-bd"/>
</dbReference>
<gene>
    <name evidence="13" type="ORF">DVS28_a3633</name>
</gene>
<dbReference type="OrthoDB" id="9793626at2"/>
<accession>A0A346Y1F9</accession>
<dbReference type="SUPFAM" id="SSF51735">
    <property type="entry name" value="NAD(P)-binding Rossmann-fold domains"/>
    <property type="match status" value="1"/>
</dbReference>
<dbReference type="Pfam" id="PF01842">
    <property type="entry name" value="ACT"/>
    <property type="match status" value="1"/>
</dbReference>
<evidence type="ECO:0000256" key="5">
    <source>
        <dbReference type="ARBA" id="ARBA00022605"/>
    </source>
</evidence>
<keyword evidence="6 11" id="KW-0560">Oxidoreductase</keyword>
<dbReference type="Pfam" id="PF00389">
    <property type="entry name" value="2-Hacid_dh"/>
    <property type="match status" value="1"/>
</dbReference>
<protein>
    <recommendedName>
        <fullName evidence="4 11">D-3-phosphoglycerate dehydrogenase</fullName>
        <ecNumber evidence="11">1.1.1.95</ecNumber>
    </recommendedName>
</protein>
<dbReference type="GO" id="GO:0051287">
    <property type="term" value="F:NAD binding"/>
    <property type="evidence" value="ECO:0007669"/>
    <property type="project" value="UniProtKB-UniRule"/>
</dbReference>
<evidence type="ECO:0000313" key="13">
    <source>
        <dbReference type="EMBL" id="AXV08306.1"/>
    </source>
</evidence>
<dbReference type="InterPro" id="IPR036291">
    <property type="entry name" value="NAD(P)-bd_dom_sf"/>
</dbReference>
<dbReference type="CDD" id="cd04902">
    <property type="entry name" value="ACT_3PGDH-xct"/>
    <property type="match status" value="1"/>
</dbReference>
<evidence type="ECO:0000256" key="7">
    <source>
        <dbReference type="ARBA" id="ARBA00023027"/>
    </source>
</evidence>
<dbReference type="AlphaFoldDB" id="A0A346Y1F9"/>
<dbReference type="InterPro" id="IPR045626">
    <property type="entry name" value="PGDH_ASB_dom"/>
</dbReference>
<dbReference type="PANTHER" id="PTHR42789:SF1">
    <property type="entry name" value="D-ISOMER SPECIFIC 2-HYDROXYACID DEHYDROGENASE FAMILY PROTEIN (AFU_ORTHOLOGUE AFUA_6G10090)"/>
    <property type="match status" value="1"/>
</dbReference>
<dbReference type="InterPro" id="IPR002912">
    <property type="entry name" value="ACT_dom"/>
</dbReference>
<comment type="catalytic activity">
    <reaction evidence="9">
        <text>(R)-2-hydroxyglutarate + NAD(+) = 2-oxoglutarate + NADH + H(+)</text>
        <dbReference type="Rhea" id="RHEA:49612"/>
        <dbReference type="ChEBI" id="CHEBI:15378"/>
        <dbReference type="ChEBI" id="CHEBI:15801"/>
        <dbReference type="ChEBI" id="CHEBI:16810"/>
        <dbReference type="ChEBI" id="CHEBI:57540"/>
        <dbReference type="ChEBI" id="CHEBI:57945"/>
        <dbReference type="EC" id="1.1.1.399"/>
    </reaction>
</comment>
<dbReference type="Gene3D" id="3.30.1330.90">
    <property type="entry name" value="D-3-phosphoglycerate dehydrogenase, domain 3"/>
    <property type="match status" value="1"/>
</dbReference>
<dbReference type="InterPro" id="IPR045865">
    <property type="entry name" value="ACT-like_dom_sf"/>
</dbReference>
<dbReference type="SUPFAM" id="SSF143548">
    <property type="entry name" value="Serine metabolism enzymes domain"/>
    <property type="match status" value="1"/>
</dbReference>
<dbReference type="EMBL" id="CP031165">
    <property type="protein sequence ID" value="AXV08306.1"/>
    <property type="molecule type" value="Genomic_DNA"/>
</dbReference>
<dbReference type="Proteomes" id="UP000264006">
    <property type="component" value="Chromosome"/>
</dbReference>
<evidence type="ECO:0000256" key="10">
    <source>
        <dbReference type="ARBA" id="ARBA00048731"/>
    </source>
</evidence>
<reference evidence="13 14" key="1">
    <citation type="submission" date="2018-09" db="EMBL/GenBank/DDBJ databases">
        <title>Complete genome sequence of Euzebya sp. DY32-46 isolated from seawater of Pacific Ocean.</title>
        <authorList>
            <person name="Xu L."/>
            <person name="Wu Y.-H."/>
            <person name="Xu X.-W."/>
        </authorList>
    </citation>
    <scope>NUCLEOTIDE SEQUENCE [LARGE SCALE GENOMIC DNA]</scope>
    <source>
        <strain evidence="13 14">DY32-46</strain>
    </source>
</reference>
<evidence type="ECO:0000256" key="2">
    <source>
        <dbReference type="ARBA" id="ARBA00005216"/>
    </source>
</evidence>
<comment type="similarity">
    <text evidence="3 11">Belongs to the D-isomer specific 2-hydroxyacid dehydrogenase family.</text>
</comment>
<feature type="domain" description="ACT" evidence="12">
    <location>
        <begin position="451"/>
        <end position="524"/>
    </location>
</feature>
<dbReference type="Pfam" id="PF19304">
    <property type="entry name" value="PGDH_inter"/>
    <property type="match status" value="1"/>
</dbReference>
<proteinExistence type="inferred from homology"/>
<dbReference type="Gene3D" id="3.40.50.720">
    <property type="entry name" value="NAD(P)-binding Rossmann-like Domain"/>
    <property type="match status" value="2"/>
</dbReference>
<dbReference type="NCBIfam" id="TIGR01327">
    <property type="entry name" value="PGDH"/>
    <property type="match status" value="1"/>
</dbReference>
<evidence type="ECO:0000256" key="9">
    <source>
        <dbReference type="ARBA" id="ARBA00048126"/>
    </source>
</evidence>
<dbReference type="PROSITE" id="PS00670">
    <property type="entry name" value="D_2_HYDROXYACID_DH_2"/>
    <property type="match status" value="1"/>
</dbReference>
<comment type="pathway">
    <text evidence="2 11">Amino-acid biosynthesis; L-serine biosynthesis; L-serine from 3-phospho-D-glycerate: step 1/3.</text>
</comment>
<dbReference type="SUPFAM" id="SSF52283">
    <property type="entry name" value="Formate/glycerate dehydrogenase catalytic domain-like"/>
    <property type="match status" value="1"/>
</dbReference>
<comment type="catalytic activity">
    <reaction evidence="10 11">
        <text>(2R)-3-phosphoglycerate + NAD(+) = 3-phosphooxypyruvate + NADH + H(+)</text>
        <dbReference type="Rhea" id="RHEA:12641"/>
        <dbReference type="ChEBI" id="CHEBI:15378"/>
        <dbReference type="ChEBI" id="CHEBI:18110"/>
        <dbReference type="ChEBI" id="CHEBI:57540"/>
        <dbReference type="ChEBI" id="CHEBI:57945"/>
        <dbReference type="ChEBI" id="CHEBI:58272"/>
        <dbReference type="EC" id="1.1.1.95"/>
    </reaction>
</comment>
<dbReference type="GO" id="GO:0004617">
    <property type="term" value="F:phosphoglycerate dehydrogenase activity"/>
    <property type="evidence" value="ECO:0007669"/>
    <property type="project" value="UniProtKB-UniRule"/>
</dbReference>
<dbReference type="PROSITE" id="PS00065">
    <property type="entry name" value="D_2_HYDROXYACID_DH_1"/>
    <property type="match status" value="1"/>
</dbReference>
<dbReference type="InterPro" id="IPR006139">
    <property type="entry name" value="D-isomer_2_OHA_DH_cat_dom"/>
</dbReference>
<dbReference type="EC" id="1.1.1.95" evidence="11"/>
<evidence type="ECO:0000256" key="8">
    <source>
        <dbReference type="ARBA" id="ARBA00023299"/>
    </source>
</evidence>
<dbReference type="PROSITE" id="PS51671">
    <property type="entry name" value="ACT"/>
    <property type="match status" value="1"/>
</dbReference>
<evidence type="ECO:0000313" key="14">
    <source>
        <dbReference type="Proteomes" id="UP000264006"/>
    </source>
</evidence>
<dbReference type="InterPro" id="IPR029753">
    <property type="entry name" value="D-isomer_DH_CS"/>
</dbReference>
<dbReference type="SUPFAM" id="SSF55021">
    <property type="entry name" value="ACT-like"/>
    <property type="match status" value="1"/>
</dbReference>
<dbReference type="RefSeq" id="WP_114592671.1">
    <property type="nucleotide sequence ID" value="NZ_CP031165.1"/>
</dbReference>
<comment type="function">
    <text evidence="1">Catalyzes the reversible oxidation of 3-phospho-D-glycerate to 3-phosphonooxypyruvate, the first step of the phosphorylated L-serine biosynthesis pathway. Also catalyzes the reversible oxidation of 2-hydroxyglutarate to 2-oxoglutarate.</text>
</comment>
<evidence type="ECO:0000259" key="12">
    <source>
        <dbReference type="PROSITE" id="PS51671"/>
    </source>
</evidence>
<evidence type="ECO:0000256" key="3">
    <source>
        <dbReference type="ARBA" id="ARBA00005854"/>
    </source>
</evidence>
<organism evidence="13 14">
    <name type="scientific">Euzebya pacifica</name>
    <dbReference type="NCBI Taxonomy" id="1608957"/>
    <lineage>
        <taxon>Bacteria</taxon>
        <taxon>Bacillati</taxon>
        <taxon>Actinomycetota</taxon>
        <taxon>Nitriliruptoria</taxon>
        <taxon>Euzebyales</taxon>
    </lineage>
</organism>
<dbReference type="InterPro" id="IPR006236">
    <property type="entry name" value="PGDH"/>
</dbReference>
<name>A0A346Y1F9_9ACTN</name>
<keyword evidence="7 11" id="KW-0520">NAD</keyword>
<dbReference type="CDD" id="cd12173">
    <property type="entry name" value="PGDH_4"/>
    <property type="match status" value="1"/>
</dbReference>
<evidence type="ECO:0000256" key="11">
    <source>
        <dbReference type="RuleBase" id="RU363003"/>
    </source>
</evidence>
<dbReference type="FunFam" id="3.40.50.720:FF:000021">
    <property type="entry name" value="D-3-phosphoglycerate dehydrogenase"/>
    <property type="match status" value="1"/>
</dbReference>
<evidence type="ECO:0000256" key="4">
    <source>
        <dbReference type="ARBA" id="ARBA00021582"/>
    </source>
</evidence>
<keyword evidence="8 11" id="KW-0718">Serine biosynthesis</keyword>
<keyword evidence="5 11" id="KW-0028">Amino-acid biosynthesis</keyword>
<keyword evidence="14" id="KW-1185">Reference proteome</keyword>
<dbReference type="InterPro" id="IPR029752">
    <property type="entry name" value="D-isomer_DH_CS1"/>
</dbReference>